<feature type="compositionally biased region" description="Low complexity" evidence="7">
    <location>
        <begin position="94"/>
        <end position="103"/>
    </location>
</feature>
<dbReference type="SUPFAM" id="SSF54001">
    <property type="entry name" value="Cysteine proteinases"/>
    <property type="match status" value="1"/>
</dbReference>
<feature type="compositionally biased region" description="Pro residues" evidence="7">
    <location>
        <begin position="1"/>
        <end position="10"/>
    </location>
</feature>
<dbReference type="InParanoid" id="C0NYA2"/>
<evidence type="ECO:0000256" key="7">
    <source>
        <dbReference type="SAM" id="MobiDB-lite"/>
    </source>
</evidence>
<keyword evidence="4 6" id="KW-0378">Hydrolase</keyword>
<evidence type="ECO:0000256" key="1">
    <source>
        <dbReference type="ARBA" id="ARBA00000707"/>
    </source>
</evidence>
<dbReference type="PANTHER" id="PTHR24006">
    <property type="entry name" value="UBIQUITIN CARBOXYL-TERMINAL HYDROLASE"/>
    <property type="match status" value="1"/>
</dbReference>
<feature type="region of interest" description="Disordered" evidence="7">
    <location>
        <begin position="1"/>
        <end position="30"/>
    </location>
</feature>
<proteinExistence type="inferred from homology"/>
<evidence type="ECO:0000313" key="9">
    <source>
        <dbReference type="EMBL" id="EEH03770.1"/>
    </source>
</evidence>
<dbReference type="Proteomes" id="UP000001631">
    <property type="component" value="Unassembled WGS sequence"/>
</dbReference>
<dbReference type="RefSeq" id="XP_045284251.1">
    <property type="nucleotide sequence ID" value="XM_045434945.1"/>
</dbReference>
<name>C0NYA2_AJECG</name>
<feature type="region of interest" description="Disordered" evidence="7">
    <location>
        <begin position="418"/>
        <end position="437"/>
    </location>
</feature>
<dbReference type="GO" id="GO:0005829">
    <property type="term" value="C:cytosol"/>
    <property type="evidence" value="ECO:0007669"/>
    <property type="project" value="TreeGrafter"/>
</dbReference>
<gene>
    <name evidence="9" type="ORF">HCBG_07896</name>
</gene>
<evidence type="ECO:0000256" key="4">
    <source>
        <dbReference type="ARBA" id="ARBA00022801"/>
    </source>
</evidence>
<dbReference type="InterPro" id="IPR050164">
    <property type="entry name" value="Peptidase_C19"/>
</dbReference>
<dbReference type="GeneID" id="69040912"/>
<keyword evidence="2 6" id="KW-0645">Protease</keyword>
<dbReference type="PROSITE" id="PS00973">
    <property type="entry name" value="USP_2"/>
    <property type="match status" value="1"/>
</dbReference>
<feature type="region of interest" description="Disordered" evidence="7">
    <location>
        <begin position="879"/>
        <end position="929"/>
    </location>
</feature>
<dbReference type="GO" id="GO:0016579">
    <property type="term" value="P:protein deubiquitination"/>
    <property type="evidence" value="ECO:0007669"/>
    <property type="project" value="InterPro"/>
</dbReference>
<feature type="compositionally biased region" description="Low complexity" evidence="7">
    <location>
        <begin position="342"/>
        <end position="365"/>
    </location>
</feature>
<evidence type="ECO:0000256" key="2">
    <source>
        <dbReference type="ARBA" id="ARBA00022670"/>
    </source>
</evidence>
<dbReference type="AlphaFoldDB" id="C0NYA2"/>
<accession>C0NYA2</accession>
<dbReference type="GO" id="GO:0006508">
    <property type="term" value="P:proteolysis"/>
    <property type="evidence" value="ECO:0007669"/>
    <property type="project" value="UniProtKB-KW"/>
</dbReference>
<feature type="compositionally biased region" description="Low complexity" evidence="7">
    <location>
        <begin position="305"/>
        <end position="319"/>
    </location>
</feature>
<feature type="compositionally biased region" description="Polar residues" evidence="7">
    <location>
        <begin position="140"/>
        <end position="174"/>
    </location>
</feature>
<dbReference type="PROSITE" id="PS00972">
    <property type="entry name" value="USP_1"/>
    <property type="match status" value="1"/>
</dbReference>
<feature type="compositionally biased region" description="Polar residues" evidence="7">
    <location>
        <begin position="879"/>
        <end position="890"/>
    </location>
</feature>
<feature type="compositionally biased region" description="Low complexity" evidence="7">
    <location>
        <begin position="110"/>
        <end position="139"/>
    </location>
</feature>
<feature type="compositionally biased region" description="Low complexity" evidence="7">
    <location>
        <begin position="917"/>
        <end position="927"/>
    </location>
</feature>
<feature type="compositionally biased region" description="Basic and acidic residues" evidence="7">
    <location>
        <begin position="260"/>
        <end position="271"/>
    </location>
</feature>
<dbReference type="EMBL" id="GG663376">
    <property type="protein sequence ID" value="EEH03770.1"/>
    <property type="molecule type" value="Genomic_DNA"/>
</dbReference>
<feature type="domain" description="USP" evidence="8">
    <location>
        <begin position="471"/>
        <end position="852"/>
    </location>
</feature>
<dbReference type="EC" id="3.4.19.12" evidence="6"/>
<keyword evidence="3 6" id="KW-0833">Ubl conjugation pathway</keyword>
<dbReference type="Pfam" id="PF00443">
    <property type="entry name" value="UCH"/>
    <property type="match status" value="1"/>
</dbReference>
<dbReference type="PROSITE" id="PS50235">
    <property type="entry name" value="USP_3"/>
    <property type="match status" value="1"/>
</dbReference>
<feature type="region of interest" description="Disordered" evidence="7">
    <location>
        <begin position="258"/>
        <end position="330"/>
    </location>
</feature>
<dbReference type="InterPro" id="IPR001394">
    <property type="entry name" value="Peptidase_C19_UCH"/>
</dbReference>
<evidence type="ECO:0000259" key="8">
    <source>
        <dbReference type="PROSITE" id="PS50235"/>
    </source>
</evidence>
<dbReference type="VEuPathDB" id="FungiDB:I7I50_04135"/>
<dbReference type="InterPro" id="IPR028889">
    <property type="entry name" value="USP"/>
</dbReference>
<dbReference type="GO" id="GO:0004843">
    <property type="term" value="F:cysteine-type deubiquitinase activity"/>
    <property type="evidence" value="ECO:0007669"/>
    <property type="project" value="UniProtKB-UniRule"/>
</dbReference>
<dbReference type="GO" id="GO:0005634">
    <property type="term" value="C:nucleus"/>
    <property type="evidence" value="ECO:0007669"/>
    <property type="project" value="TreeGrafter"/>
</dbReference>
<feature type="region of interest" description="Disordered" evidence="7">
    <location>
        <begin position="342"/>
        <end position="412"/>
    </location>
</feature>
<comment type="similarity">
    <text evidence="6">Belongs to the peptidase C19 family.</text>
</comment>
<dbReference type="STRING" id="447093.C0NYA2"/>
<evidence type="ECO:0000313" key="10">
    <source>
        <dbReference type="Proteomes" id="UP000001631"/>
    </source>
</evidence>
<evidence type="ECO:0000256" key="6">
    <source>
        <dbReference type="RuleBase" id="RU366025"/>
    </source>
</evidence>
<dbReference type="PANTHER" id="PTHR24006:SF687">
    <property type="entry name" value="UBIQUITIN CARBOXYL-TERMINAL HYDROLASE 10"/>
    <property type="match status" value="1"/>
</dbReference>
<dbReference type="Gene3D" id="3.90.70.10">
    <property type="entry name" value="Cysteine proteinases"/>
    <property type="match status" value="1"/>
</dbReference>
<feature type="region of interest" description="Disordered" evidence="7">
    <location>
        <begin position="94"/>
        <end position="200"/>
    </location>
</feature>
<dbReference type="InterPro" id="IPR018200">
    <property type="entry name" value="USP_CS"/>
</dbReference>
<feature type="compositionally biased region" description="Polar residues" evidence="7">
    <location>
        <begin position="379"/>
        <end position="396"/>
    </location>
</feature>
<organism evidence="9 10">
    <name type="scientific">Ajellomyces capsulatus (strain G186AR / H82 / ATCC MYA-2454 / RMSCC 2432)</name>
    <name type="common">Darling's disease fungus</name>
    <name type="synonym">Histoplasma capsulatum</name>
    <dbReference type="NCBI Taxonomy" id="447093"/>
    <lineage>
        <taxon>Eukaryota</taxon>
        <taxon>Fungi</taxon>
        <taxon>Dikarya</taxon>
        <taxon>Ascomycota</taxon>
        <taxon>Pezizomycotina</taxon>
        <taxon>Eurotiomycetes</taxon>
        <taxon>Eurotiomycetidae</taxon>
        <taxon>Onygenales</taxon>
        <taxon>Ajellomycetaceae</taxon>
        <taxon>Histoplasma</taxon>
    </lineage>
</organism>
<keyword evidence="10" id="KW-1185">Reference proteome</keyword>
<dbReference type="HOGENOM" id="CLU_008279_3_0_1"/>
<evidence type="ECO:0000256" key="3">
    <source>
        <dbReference type="ARBA" id="ARBA00022786"/>
    </source>
</evidence>
<reference evidence="9" key="1">
    <citation type="submission" date="2009-02" db="EMBL/GenBank/DDBJ databases">
        <title>The Genome Sequence of Ajellomyces capsulatus strain G186AR.</title>
        <authorList>
            <consortium name="The Broad Institute Genome Sequencing Platform"/>
            <person name="Champion M."/>
            <person name="Cuomo C."/>
            <person name="Ma L.-J."/>
            <person name="Henn M.R."/>
            <person name="Sil A."/>
            <person name="Goldman B."/>
            <person name="Young S.K."/>
            <person name="Kodira C.D."/>
            <person name="Zeng Q."/>
            <person name="Koehrsen M."/>
            <person name="Alvarado L."/>
            <person name="Berlin A."/>
            <person name="Borenstein D."/>
            <person name="Chen Z."/>
            <person name="Engels R."/>
            <person name="Freedman E."/>
            <person name="Gellesch M."/>
            <person name="Goldberg J."/>
            <person name="Griggs A."/>
            <person name="Gujja S."/>
            <person name="Heiman D."/>
            <person name="Hepburn T."/>
            <person name="Howarth C."/>
            <person name="Jen D."/>
            <person name="Larson L."/>
            <person name="Lewis B."/>
            <person name="Mehta T."/>
            <person name="Park D."/>
            <person name="Pearson M."/>
            <person name="Roberts A."/>
            <person name="Saif S."/>
            <person name="Shea T."/>
            <person name="Shenoy N."/>
            <person name="Sisk P."/>
            <person name="Stolte C."/>
            <person name="Sykes S."/>
            <person name="Walk T."/>
            <person name="White J."/>
            <person name="Yandava C."/>
            <person name="Klein B."/>
            <person name="McEwen J.G."/>
            <person name="Puccia R."/>
            <person name="Goldman G.H."/>
            <person name="Felipe M.S."/>
            <person name="Nino-Vega G."/>
            <person name="San-Blas G."/>
            <person name="Taylor J."/>
            <person name="Mendoza L."/>
            <person name="Galagan J."/>
            <person name="Nusbaum C."/>
            <person name="Birren B."/>
        </authorList>
    </citation>
    <scope>NUCLEOTIDE SEQUENCE</scope>
    <source>
        <strain evidence="9">G186AR</strain>
    </source>
</reference>
<keyword evidence="5 6" id="KW-0788">Thiol protease</keyword>
<evidence type="ECO:0000256" key="5">
    <source>
        <dbReference type="ARBA" id="ARBA00022807"/>
    </source>
</evidence>
<sequence length="947" mass="103160">MPHGQPPIPAPRRQHDIPYVSGPPNIRPTPGYMGYHQPHAHTNGPPAALYPAHTQQYQHWYPYQQVPPLAPPPQQFQPNAPLIVSSYPRSQPVLPALSGSLSGPTPPSHLPTQSSTTSSTPLQSSFSSTPTPPSASSSAVPNSQRNLSVSPVAKSQPTQPADSNYTKRNSNTPAPQTPPSQPVNAPERTKTATPLSRQLFQPPVCTIPMTEFKMSRCRKLTTISLKLPWLSVPEAPFPARAPRRRRKARTLQASTVRVEFSTKADPSDVKVQESTSVEGPSKTAPESEKDGPATPQPSSESNLIQPTTPSSTTASQTGTKPQHTPAQAAGARQAIPIVPIVPIIPSSPSTTKQPPTSPAKTTPTTPKRDGQVPLRPTPDGTQTTDTAPSSTESAIPTQDAPKPTPPIRAPPKSWADLVRTKAPPSAGGASPTSTGIGELGVSKGESLLDVINHLSSNAEQYGDKIAFIEPRGLVNTGNMCYMNSVLQILVFCVPFYEFLDKIGRRAVHTFKSDLPLIDAMIMFMREFRVIDAATSVEQLRLRLKQNELEQYGESFIPEYVYQVIRHLPRFRDMRRGHQQDAQEFLGFLLEELHDECTQAAKQVSSTGSDISTPVETDSASAASELSVEGWLEVGHKQRPAITRSSGHISVESPITKIFGGKLRSEFRVPGNKNSVTLEPYQSLQLDIGSPQVINIIDALKGLTKPETIQGDFNSSRGPKVTATKQVFIENLPPVLILHLKRFQYDNVTKGTQKIWKKVGYPLELELPKEVFPPHRRNIISAQGSGLPKYRLTGVIYHHGKNASGGHYTVDVRRQDGREWIRLDDTSIHRVRSEEVANAGSEEDPKVLAAALEQHRLADKPAQGNIFEQFDMEHLAQQENEQGWSHVNGQTSGSGSGHASKKSMAAVVNGTTSPSAESSSGKRTPSSSRFGAGVRENKVAYLLFYQKI</sequence>
<dbReference type="InterPro" id="IPR038765">
    <property type="entry name" value="Papain-like_cys_pep_sf"/>
</dbReference>
<protein>
    <recommendedName>
        <fullName evidence="6">Ubiquitin carboxyl-terminal hydrolase</fullName>
        <ecNumber evidence="6">3.4.19.12</ecNumber>
    </recommendedName>
</protein>
<comment type="catalytic activity">
    <reaction evidence="1 6">
        <text>Thiol-dependent hydrolysis of ester, thioester, amide, peptide and isopeptide bonds formed by the C-terminal Gly of ubiquitin (a 76-residue protein attached to proteins as an intracellular targeting signal).</text>
        <dbReference type="EC" id="3.4.19.12"/>
    </reaction>
</comment>